<feature type="domain" description="Cupin type-2" evidence="1">
    <location>
        <begin position="43"/>
        <end position="109"/>
    </location>
</feature>
<dbReference type="RefSeq" id="WP_185059192.1">
    <property type="nucleotide sequence ID" value="NZ_BAABJP010000015.1"/>
</dbReference>
<dbReference type="Gene3D" id="2.60.120.10">
    <property type="entry name" value="Jelly Rolls"/>
    <property type="match status" value="1"/>
</dbReference>
<evidence type="ECO:0000313" key="2">
    <source>
        <dbReference type="EMBL" id="GAA5158035.1"/>
    </source>
</evidence>
<accession>A0ABP9Q7Q5</accession>
<organism evidence="2 3">
    <name type="scientific">Pseudonocardia eucalypti</name>
    <dbReference type="NCBI Taxonomy" id="648755"/>
    <lineage>
        <taxon>Bacteria</taxon>
        <taxon>Bacillati</taxon>
        <taxon>Actinomycetota</taxon>
        <taxon>Actinomycetes</taxon>
        <taxon>Pseudonocardiales</taxon>
        <taxon>Pseudonocardiaceae</taxon>
        <taxon>Pseudonocardia</taxon>
    </lineage>
</organism>
<dbReference type="SUPFAM" id="SSF51182">
    <property type="entry name" value="RmlC-like cupins"/>
    <property type="match status" value="1"/>
</dbReference>
<gene>
    <name evidence="2" type="ORF">GCM10023321_37160</name>
</gene>
<dbReference type="InterPro" id="IPR013096">
    <property type="entry name" value="Cupin_2"/>
</dbReference>
<protein>
    <submittedName>
        <fullName evidence="2">Cupin domain-containing protein</fullName>
    </submittedName>
</protein>
<proteinExistence type="predicted"/>
<comment type="caution">
    <text evidence="2">The sequence shown here is derived from an EMBL/GenBank/DDBJ whole genome shotgun (WGS) entry which is preliminary data.</text>
</comment>
<dbReference type="InterPro" id="IPR014710">
    <property type="entry name" value="RmlC-like_jellyroll"/>
</dbReference>
<evidence type="ECO:0000259" key="1">
    <source>
        <dbReference type="Pfam" id="PF07883"/>
    </source>
</evidence>
<reference evidence="3" key="1">
    <citation type="journal article" date="2019" name="Int. J. Syst. Evol. Microbiol.">
        <title>The Global Catalogue of Microorganisms (GCM) 10K type strain sequencing project: providing services to taxonomists for standard genome sequencing and annotation.</title>
        <authorList>
            <consortium name="The Broad Institute Genomics Platform"/>
            <consortium name="The Broad Institute Genome Sequencing Center for Infectious Disease"/>
            <person name="Wu L."/>
            <person name="Ma J."/>
        </authorList>
    </citation>
    <scope>NUCLEOTIDE SEQUENCE [LARGE SCALE GENOMIC DNA]</scope>
    <source>
        <strain evidence="3">JCM 18303</strain>
    </source>
</reference>
<keyword evidence="3" id="KW-1185">Reference proteome</keyword>
<dbReference type="EMBL" id="BAABJP010000015">
    <property type="protein sequence ID" value="GAA5158035.1"/>
    <property type="molecule type" value="Genomic_DNA"/>
</dbReference>
<name>A0ABP9Q7Q5_9PSEU</name>
<dbReference type="Proteomes" id="UP001428817">
    <property type="component" value="Unassembled WGS sequence"/>
</dbReference>
<evidence type="ECO:0000313" key="3">
    <source>
        <dbReference type="Proteomes" id="UP001428817"/>
    </source>
</evidence>
<dbReference type="Pfam" id="PF07883">
    <property type="entry name" value="Cupin_2"/>
    <property type="match status" value="1"/>
</dbReference>
<sequence>MAERATVVGKPDTGEYASIQGQALTPMITAETAGSHRISGGSVRMPPGGVSRTHVHAESDIIVAVVSGEAATVVWQDGEPTVLPHSVEEMCYVPAGIPHCAVNLSLTEPVFALEFRTDPKFNEDVVLRPELEEQARAVVGELRAAPVPVD</sequence>
<dbReference type="InterPro" id="IPR011051">
    <property type="entry name" value="RmlC_Cupin_sf"/>
</dbReference>